<dbReference type="Proteomes" id="UP000061569">
    <property type="component" value="Chromosome"/>
</dbReference>
<dbReference type="EMBL" id="CP013140">
    <property type="protein sequence ID" value="ALN55893.1"/>
    <property type="molecule type" value="Genomic_DNA"/>
</dbReference>
<dbReference type="AlphaFoldDB" id="A0A0S2DBI4"/>
<evidence type="ECO:0008006" key="3">
    <source>
        <dbReference type="Google" id="ProtNLM"/>
    </source>
</evidence>
<reference evidence="1 2" key="1">
    <citation type="submission" date="2015-11" db="EMBL/GenBank/DDBJ databases">
        <title>Genome sequences of Lysobacter enzymogenes strain C3 and Lysobacter antibioticus ATCC 29479.</title>
        <authorList>
            <person name="Kobayashi D.Y."/>
        </authorList>
    </citation>
    <scope>NUCLEOTIDE SEQUENCE [LARGE SCALE GENOMIC DNA]</scope>
    <source>
        <strain evidence="1 2">C3</strain>
    </source>
</reference>
<evidence type="ECO:0000313" key="2">
    <source>
        <dbReference type="Proteomes" id="UP000061569"/>
    </source>
</evidence>
<accession>A0A0S2DBI4</accession>
<name>A0A0S2DBI4_LYSEN</name>
<proteinExistence type="predicted"/>
<dbReference type="PATRIC" id="fig|69.6.peg.529"/>
<dbReference type="KEGG" id="lez:GLE_0535"/>
<sequence length="89" mass="9581">MTRIDRRDGAAPIREFDTVRLIAPIPPARIDRSVGLRAPRIGDLGAVVHAYAAAPAHEPLFAVECVDAQGRTLWLADALACELARIDPA</sequence>
<gene>
    <name evidence="1" type="ORF">GLE_0535</name>
</gene>
<evidence type="ECO:0000313" key="1">
    <source>
        <dbReference type="EMBL" id="ALN55893.1"/>
    </source>
</evidence>
<organism evidence="1 2">
    <name type="scientific">Lysobacter enzymogenes</name>
    <dbReference type="NCBI Taxonomy" id="69"/>
    <lineage>
        <taxon>Bacteria</taxon>
        <taxon>Pseudomonadati</taxon>
        <taxon>Pseudomonadota</taxon>
        <taxon>Gammaproteobacteria</taxon>
        <taxon>Lysobacterales</taxon>
        <taxon>Lysobacteraceae</taxon>
        <taxon>Lysobacter</taxon>
    </lineage>
</organism>
<protein>
    <recommendedName>
        <fullName evidence="3">DUF4926 domain-containing protein</fullName>
    </recommendedName>
</protein>